<comment type="caution">
    <text evidence="1">The sequence shown here is derived from an EMBL/GenBank/DDBJ whole genome shotgun (WGS) entry which is preliminary data.</text>
</comment>
<name>A0A085WNG2_9BACT</name>
<protein>
    <submittedName>
        <fullName evidence="1">Uncharacterized protein</fullName>
    </submittedName>
</protein>
<gene>
    <name evidence="1" type="ORF">DB31_7127</name>
</gene>
<keyword evidence="2" id="KW-1185">Reference proteome</keyword>
<proteinExistence type="predicted"/>
<dbReference type="EMBL" id="JMCB01000005">
    <property type="protein sequence ID" value="KFE69225.1"/>
    <property type="molecule type" value="Genomic_DNA"/>
</dbReference>
<dbReference type="Proteomes" id="UP000028725">
    <property type="component" value="Unassembled WGS sequence"/>
</dbReference>
<dbReference type="AlphaFoldDB" id="A0A085WNG2"/>
<organism evidence="1 2">
    <name type="scientific">Hyalangium minutum</name>
    <dbReference type="NCBI Taxonomy" id="394096"/>
    <lineage>
        <taxon>Bacteria</taxon>
        <taxon>Pseudomonadati</taxon>
        <taxon>Myxococcota</taxon>
        <taxon>Myxococcia</taxon>
        <taxon>Myxococcales</taxon>
        <taxon>Cystobacterineae</taxon>
        <taxon>Archangiaceae</taxon>
        <taxon>Hyalangium</taxon>
    </lineage>
</organism>
<evidence type="ECO:0000313" key="1">
    <source>
        <dbReference type="EMBL" id="KFE69225.1"/>
    </source>
</evidence>
<evidence type="ECO:0000313" key="2">
    <source>
        <dbReference type="Proteomes" id="UP000028725"/>
    </source>
</evidence>
<accession>A0A085WNG2</accession>
<sequence length="552" mass="61314">MATYHVIVQGGYMSGDMFGVAAAMILDPSVSVIILRGTDRAYLDVMDDQTERLTAFYKEVLGDVEFAKRVAVGTIANPQTYIKGITLEGGKMDPSKAASIRRLFSSMKTTDTVVLQRIGTATAIVSANFNWGKITDKFLRDNLQGNIRVFLEGARFKALLNSESPRIFLWVRINKRKPKATAHLELDTSVEGLRQITRRIVEENAVRKAAGIPEWIIALTGDSIDLNALKNKVLKDHCVNMMEFWNAPGWNKAWGRCGQLTAFAYLYGRNAKMVNLGMRSGGLEGPALIGIPTIYMEETDNPQQDRMKKWVGPVRLHQGDSSYHRLALSTLPTRTGQAIKASVGSNDPSAIAKVLDETTTEAAGTNRDRLAAARAEYHRTGKTSYGEFFSIYLQLAGDLWEKLDEDCFTWRDFSATYPQAAGTIRRKAGQWYSLRVEKKGAEERGGFVSDDLDSIMEKLNVLMPDPELPDDDEDDVPEPTITPPRVETIVTTPTLTTTPLRTAPLVVNRLPVGYTLPSPDLRPPVPLKDMGKSARKRWVSKLKKAGLDPKNF</sequence>
<reference evidence="1 2" key="1">
    <citation type="submission" date="2014-04" db="EMBL/GenBank/DDBJ databases">
        <title>Genome assembly of Hyalangium minutum DSM 14724.</title>
        <authorList>
            <person name="Sharma G."/>
            <person name="Subramanian S."/>
        </authorList>
    </citation>
    <scope>NUCLEOTIDE SEQUENCE [LARGE SCALE GENOMIC DNA]</scope>
    <source>
        <strain evidence="1 2">DSM 14724</strain>
    </source>
</reference>